<evidence type="ECO:0000313" key="2">
    <source>
        <dbReference type="EMBL" id="KZL76652.1"/>
    </source>
</evidence>
<proteinExistence type="predicted"/>
<gene>
    <name evidence="2" type="ORF">CI238_03654</name>
</gene>
<protein>
    <submittedName>
        <fullName evidence="2">Alpha beta hydrolase fold protein</fullName>
    </submittedName>
</protein>
<dbReference type="SUPFAM" id="SSF53474">
    <property type="entry name" value="alpha/beta-Hydrolases"/>
    <property type="match status" value="1"/>
</dbReference>
<accession>A0A166XIY9</accession>
<organism evidence="2 3">
    <name type="scientific">Colletotrichum incanum</name>
    <name type="common">Soybean anthracnose fungus</name>
    <dbReference type="NCBI Taxonomy" id="1573173"/>
    <lineage>
        <taxon>Eukaryota</taxon>
        <taxon>Fungi</taxon>
        <taxon>Dikarya</taxon>
        <taxon>Ascomycota</taxon>
        <taxon>Pezizomycotina</taxon>
        <taxon>Sordariomycetes</taxon>
        <taxon>Hypocreomycetidae</taxon>
        <taxon>Glomerellales</taxon>
        <taxon>Glomerellaceae</taxon>
        <taxon>Colletotrichum</taxon>
        <taxon>Colletotrichum spaethianum species complex</taxon>
    </lineage>
</organism>
<dbReference type="GO" id="GO:0016787">
    <property type="term" value="F:hydrolase activity"/>
    <property type="evidence" value="ECO:0007669"/>
    <property type="project" value="UniProtKB-KW"/>
</dbReference>
<feature type="signal peptide" evidence="1">
    <location>
        <begin position="1"/>
        <end position="23"/>
    </location>
</feature>
<dbReference type="Proteomes" id="UP000076584">
    <property type="component" value="Unassembled WGS sequence"/>
</dbReference>
<dbReference type="InterPro" id="IPR029058">
    <property type="entry name" value="AB_hydrolase_fold"/>
</dbReference>
<dbReference type="EMBL" id="LFIW01002278">
    <property type="protein sequence ID" value="KZL76652.1"/>
    <property type="molecule type" value="Genomic_DNA"/>
</dbReference>
<dbReference type="AlphaFoldDB" id="A0A166XIY9"/>
<evidence type="ECO:0000313" key="3">
    <source>
        <dbReference type="Proteomes" id="UP000076584"/>
    </source>
</evidence>
<reference evidence="2 3" key="1">
    <citation type="submission" date="2015-06" db="EMBL/GenBank/DDBJ databases">
        <title>Survival trade-offs in plant roots during colonization by closely related pathogenic and mutualistic fungi.</title>
        <authorList>
            <person name="Hacquard S."/>
            <person name="Kracher B."/>
            <person name="Hiruma K."/>
            <person name="Weinman A."/>
            <person name="Muench P."/>
            <person name="Garrido Oter R."/>
            <person name="Ver Loren van Themaat E."/>
            <person name="Dallerey J.-F."/>
            <person name="Damm U."/>
            <person name="Henrissat B."/>
            <person name="Lespinet O."/>
            <person name="Thon M."/>
            <person name="Kemen E."/>
            <person name="McHardy A.C."/>
            <person name="Schulze-Lefert P."/>
            <person name="O'Connell R.J."/>
        </authorList>
    </citation>
    <scope>NUCLEOTIDE SEQUENCE [LARGE SCALE GENOMIC DNA]</scope>
    <source>
        <strain evidence="2 3">MAFF 238704</strain>
    </source>
</reference>
<comment type="caution">
    <text evidence="2">The sequence shown here is derived from an EMBL/GenBank/DDBJ whole genome shotgun (WGS) entry which is preliminary data.</text>
</comment>
<dbReference type="STRING" id="1573173.A0A166XIY9"/>
<keyword evidence="2" id="KW-0378">Hydrolase</keyword>
<evidence type="ECO:0000256" key="1">
    <source>
        <dbReference type="SAM" id="SignalP"/>
    </source>
</evidence>
<dbReference type="Gene3D" id="3.40.50.1820">
    <property type="entry name" value="alpha/beta hydrolase"/>
    <property type="match status" value="1"/>
</dbReference>
<keyword evidence="3" id="KW-1185">Reference proteome</keyword>
<name>A0A166XIY9_COLIC</name>
<sequence>MSVYTVLLITGLSWQILRPATHAQHQRLARDRKSANQEVVDYHPQSTAEDVVALLESLGITKNVIIMAHSLGECTGYYIATTRPDLVKASIGVDPLYAFPNAIRERDASFFTAPGAQDAALPLLLEHFGAYC</sequence>
<keyword evidence="1" id="KW-0732">Signal</keyword>
<feature type="chain" id="PRO_5007882350" evidence="1">
    <location>
        <begin position="24"/>
        <end position="132"/>
    </location>
</feature>